<feature type="chain" id="PRO_5043789633" evidence="1">
    <location>
        <begin position="28"/>
        <end position="429"/>
    </location>
</feature>
<dbReference type="RefSeq" id="WP_233339639.1">
    <property type="nucleotide sequence ID" value="NZ_JAJTVO010000026.1"/>
</dbReference>
<accession>A0AAW4YK91</accession>
<sequence length="429" mass="50033">MMKQKKHRKIPALAAGTTLVAAMTLMASCSTDYEDQIVYNDIEKPFQEDFKKDTVVFEKLPAEQAKHILNLSDPSTEIVDKPDYTFQTDNLINVRKSTEDESLVITSWSAKPVSNVTLEMYIPEVDEYIPVAFIKSIPAFSRFSFKPSFVGRRNIWKKKNGNFVSFTCPYLDLNRMKTRLVSDDEHFKMLQKIDARWTCSFSNYGWTPEVGESHNFREMKPIYAREWVVIVTNYTYMMTTPEYKYVMANFKKVMGGDLYDNNKVTFTAEKYQSEMERFKAQKNFVLGQSSPAYGGLGGGYIWTVTDWNFYGHYGSFSGWEAITHEHMHCMDYSHDSNMTYPAKTPEGVNVGWPEFIWQLHMWLSHKGDLPYTDRNLLGFHKEENAKYRDCGINDIFKDDAKLQKTIEDFYKKSRLVKYFTENPIKDHAK</sequence>
<proteinExistence type="predicted"/>
<feature type="signal peptide" evidence="1">
    <location>
        <begin position="1"/>
        <end position="27"/>
    </location>
</feature>
<comment type="caution">
    <text evidence="2">The sequence shown here is derived from an EMBL/GenBank/DDBJ whole genome shotgun (WGS) entry which is preliminary data.</text>
</comment>
<evidence type="ECO:0000256" key="1">
    <source>
        <dbReference type="SAM" id="SignalP"/>
    </source>
</evidence>
<evidence type="ECO:0000313" key="2">
    <source>
        <dbReference type="EMBL" id="MCE4123123.1"/>
    </source>
</evidence>
<protein>
    <submittedName>
        <fullName evidence="2">Uncharacterized protein</fullName>
    </submittedName>
</protein>
<keyword evidence="1" id="KW-0732">Signal</keyword>
<dbReference type="AlphaFoldDB" id="A0AAW4YK91"/>
<dbReference type="PROSITE" id="PS51257">
    <property type="entry name" value="PROKAR_LIPOPROTEIN"/>
    <property type="match status" value="1"/>
</dbReference>
<evidence type="ECO:0000313" key="3">
    <source>
        <dbReference type="Proteomes" id="UP001200307"/>
    </source>
</evidence>
<reference evidence="2" key="1">
    <citation type="submission" date="2021-12" db="EMBL/GenBank/DDBJ databases">
        <authorList>
            <person name="Lv X."/>
        </authorList>
    </citation>
    <scope>NUCLEOTIDE SEQUENCE</scope>
    <source>
        <strain evidence="2">HF2106</strain>
    </source>
</reference>
<name>A0AAW4YK91_9BACT</name>
<dbReference type="Proteomes" id="UP001200307">
    <property type="component" value="Unassembled WGS sequence"/>
</dbReference>
<organism evidence="2 3">
    <name type="scientific">Segatella copri</name>
    <dbReference type="NCBI Taxonomy" id="165179"/>
    <lineage>
        <taxon>Bacteria</taxon>
        <taxon>Pseudomonadati</taxon>
        <taxon>Bacteroidota</taxon>
        <taxon>Bacteroidia</taxon>
        <taxon>Bacteroidales</taxon>
        <taxon>Prevotellaceae</taxon>
        <taxon>Segatella</taxon>
    </lineage>
</organism>
<dbReference type="EMBL" id="JAJTVO010000026">
    <property type="protein sequence ID" value="MCE4123123.1"/>
    <property type="molecule type" value="Genomic_DNA"/>
</dbReference>
<gene>
    <name evidence="2" type="ORF">LYY06_12790</name>
</gene>